<reference evidence="2" key="1">
    <citation type="journal article" date="2014" name="PLoS ONE">
        <title>Transcriptome-Based Identification of ABC Transporters in the Western Tarnished Plant Bug Lygus hesperus.</title>
        <authorList>
            <person name="Hull J.J."/>
            <person name="Chaney K."/>
            <person name="Geib S.M."/>
            <person name="Fabrick J.A."/>
            <person name="Brent C.S."/>
            <person name="Walsh D."/>
            <person name="Lavine L.C."/>
        </authorList>
    </citation>
    <scope>NUCLEOTIDE SEQUENCE</scope>
</reference>
<feature type="domain" description="AMMECR1" evidence="1">
    <location>
        <begin position="1"/>
        <end position="103"/>
    </location>
</feature>
<accession>A0A0A9XVR6</accession>
<dbReference type="InterPro" id="IPR023473">
    <property type="entry name" value="AMMECR1"/>
</dbReference>
<dbReference type="SUPFAM" id="SSF143447">
    <property type="entry name" value="AMMECR1-like"/>
    <property type="match status" value="1"/>
</dbReference>
<organism evidence="2">
    <name type="scientific">Lygus hesperus</name>
    <name type="common">Western plant bug</name>
    <dbReference type="NCBI Taxonomy" id="30085"/>
    <lineage>
        <taxon>Eukaryota</taxon>
        <taxon>Metazoa</taxon>
        <taxon>Ecdysozoa</taxon>
        <taxon>Arthropoda</taxon>
        <taxon>Hexapoda</taxon>
        <taxon>Insecta</taxon>
        <taxon>Pterygota</taxon>
        <taxon>Neoptera</taxon>
        <taxon>Paraneoptera</taxon>
        <taxon>Hemiptera</taxon>
        <taxon>Heteroptera</taxon>
        <taxon>Panheteroptera</taxon>
        <taxon>Cimicomorpha</taxon>
        <taxon>Miridae</taxon>
        <taxon>Mirini</taxon>
        <taxon>Lygus</taxon>
    </lineage>
</organism>
<dbReference type="InterPro" id="IPR002733">
    <property type="entry name" value="AMMECR1_domain"/>
</dbReference>
<protein>
    <recommendedName>
        <fullName evidence="1">AMMECR1 domain-containing protein</fullName>
    </recommendedName>
</protein>
<evidence type="ECO:0000259" key="1">
    <source>
        <dbReference type="PROSITE" id="PS51112"/>
    </source>
</evidence>
<dbReference type="Pfam" id="PF01871">
    <property type="entry name" value="AMMECR1"/>
    <property type="match status" value="1"/>
</dbReference>
<dbReference type="PANTHER" id="PTHR13016">
    <property type="entry name" value="AMMECR1 HOMOLOG"/>
    <property type="match status" value="1"/>
</dbReference>
<evidence type="ECO:0000313" key="2">
    <source>
        <dbReference type="EMBL" id="JAG23999.1"/>
    </source>
</evidence>
<name>A0A0A9XVR6_LYGHE</name>
<reference evidence="2" key="2">
    <citation type="submission" date="2014-07" db="EMBL/GenBank/DDBJ databases">
        <authorList>
            <person name="Hull J."/>
        </authorList>
    </citation>
    <scope>NUCLEOTIDE SEQUENCE</scope>
</reference>
<dbReference type="EMBL" id="GBHO01019605">
    <property type="protein sequence ID" value="JAG23999.1"/>
    <property type="molecule type" value="Transcribed_RNA"/>
</dbReference>
<gene>
    <name evidence="2" type="ORF">CM83_98922</name>
</gene>
<dbReference type="PANTHER" id="PTHR13016:SF0">
    <property type="entry name" value="AMME SYNDROME CANDIDATE GENE 1 PROTEIN"/>
    <property type="match status" value="1"/>
</dbReference>
<dbReference type="PROSITE" id="PS51112">
    <property type="entry name" value="AMMECR1"/>
    <property type="match status" value="1"/>
</dbReference>
<dbReference type="InterPro" id="IPR036071">
    <property type="entry name" value="AMMECR1_dom_sf"/>
</dbReference>
<dbReference type="AlphaFoldDB" id="A0A0A9XVR6"/>
<dbReference type="InterPro" id="IPR027485">
    <property type="entry name" value="AMMECR1_N"/>
</dbReference>
<proteinExistence type="predicted"/>
<dbReference type="Gene3D" id="3.30.700.20">
    <property type="entry name" value="Hypothetical protein ph0010, domain 1"/>
    <property type="match status" value="1"/>
</dbReference>
<sequence length="103" mass="11628">MVKYCFEVILARCKNKPLPVCSIRIPDILIPIFVTWKIASTDELRGCIGNFTPLPLRAQLQNYACVAAFEDDRFSPIKLNEIPLLSCTVSLLHSFEPCAAWND</sequence>